<proteinExistence type="predicted"/>
<accession>A0ACC2ASG6</accession>
<gene>
    <name evidence="1" type="ORF">O6H91_20G067800</name>
</gene>
<name>A0ACC2ASG6_DIPCM</name>
<dbReference type="EMBL" id="CM055111">
    <property type="protein sequence ID" value="KAJ7520127.1"/>
    <property type="molecule type" value="Genomic_DNA"/>
</dbReference>
<organism evidence="1 2">
    <name type="scientific">Diphasiastrum complanatum</name>
    <name type="common">Issler's clubmoss</name>
    <name type="synonym">Lycopodium complanatum</name>
    <dbReference type="NCBI Taxonomy" id="34168"/>
    <lineage>
        <taxon>Eukaryota</taxon>
        <taxon>Viridiplantae</taxon>
        <taxon>Streptophyta</taxon>
        <taxon>Embryophyta</taxon>
        <taxon>Tracheophyta</taxon>
        <taxon>Lycopodiopsida</taxon>
        <taxon>Lycopodiales</taxon>
        <taxon>Lycopodiaceae</taxon>
        <taxon>Lycopodioideae</taxon>
        <taxon>Diphasiastrum</taxon>
    </lineage>
</organism>
<comment type="caution">
    <text evidence="1">The sequence shown here is derived from an EMBL/GenBank/DDBJ whole genome shotgun (WGS) entry which is preliminary data.</text>
</comment>
<evidence type="ECO:0000313" key="1">
    <source>
        <dbReference type="EMBL" id="KAJ7520127.1"/>
    </source>
</evidence>
<evidence type="ECO:0000313" key="2">
    <source>
        <dbReference type="Proteomes" id="UP001162992"/>
    </source>
</evidence>
<keyword evidence="2" id="KW-1185">Reference proteome</keyword>
<protein>
    <submittedName>
        <fullName evidence="1">Uncharacterized protein</fullName>
    </submittedName>
</protein>
<reference evidence="2" key="1">
    <citation type="journal article" date="2024" name="Proc. Natl. Acad. Sci. U.S.A.">
        <title>Extraordinary preservation of gene collinearity over three hundred million years revealed in homosporous lycophytes.</title>
        <authorList>
            <person name="Li C."/>
            <person name="Wickell D."/>
            <person name="Kuo L.Y."/>
            <person name="Chen X."/>
            <person name="Nie B."/>
            <person name="Liao X."/>
            <person name="Peng D."/>
            <person name="Ji J."/>
            <person name="Jenkins J."/>
            <person name="Williams M."/>
            <person name="Shu S."/>
            <person name="Plott C."/>
            <person name="Barry K."/>
            <person name="Rajasekar S."/>
            <person name="Grimwood J."/>
            <person name="Han X."/>
            <person name="Sun S."/>
            <person name="Hou Z."/>
            <person name="He W."/>
            <person name="Dai G."/>
            <person name="Sun C."/>
            <person name="Schmutz J."/>
            <person name="Leebens-Mack J.H."/>
            <person name="Li F.W."/>
            <person name="Wang L."/>
        </authorList>
    </citation>
    <scope>NUCLEOTIDE SEQUENCE [LARGE SCALE GENOMIC DNA]</scope>
    <source>
        <strain evidence="2">cv. PW_Plant_1</strain>
    </source>
</reference>
<dbReference type="Proteomes" id="UP001162992">
    <property type="component" value="Chromosome 20"/>
</dbReference>
<sequence length="591" mass="63720">MTFLPLNSWNSAMQEAAVDNAPLSPSSSEMDFESLVQSPGAVSSSSSQSITFPSSLLDDVDTRTRSDYQSFANFDAFNTQTACKGSPRKESSRKFIRIAQKLKDSLGQRFSESFREKMGEIVRQEAAGGNTEALKLKYQLLGGLPEEANPWEEANYQTWGGFLGIEAETDDKSSPTSTASNGSSSKSRKNHLPALALPPASFALPESFLKNSPISWQRSPLLSPWGSKRICGTPPGLSLSPLLPGGWDGLPLNENDSEDMVVYSALKEAASRGWAPSPVAMAKPGSAQEAVKREQAKQPMPVNTIDRASAPVPAVAAAHGNTKVEKQEKPRHYRGVRQRPWGKFAAEIRDSARQGARVWLGTFDTAEEAALAYDQAALKMRGSRALLNFPLNVVSSSMAPRTSSNKSTLSSLAPAPAHVNISASSLTMADAVTCQPSVTDQLQRIVQRLTSQAVHINKKSQEGLIQDDQLLPATASSGVQWSKKRPVDGSAVLNTSDVRSMDKRARLIYSENNAAATASASDHSEKQEDGGSFSSCLSDLATQARDTTKADRPVIVEIPDLGEKYLEDLLSSSVGNEMESSSPSFNLFQFL</sequence>